<feature type="region of interest" description="Disordered" evidence="1">
    <location>
        <begin position="286"/>
        <end position="504"/>
    </location>
</feature>
<dbReference type="AlphaFoldDB" id="A0A4Y7Q8Z2"/>
<feature type="region of interest" description="Disordered" evidence="1">
    <location>
        <begin position="171"/>
        <end position="203"/>
    </location>
</feature>
<accession>A0A4Y7Q8Z2</accession>
<feature type="compositionally biased region" description="Pro residues" evidence="1">
    <location>
        <begin position="454"/>
        <end position="463"/>
    </location>
</feature>
<keyword evidence="3" id="KW-1185">Reference proteome</keyword>
<dbReference type="EMBL" id="ML170169">
    <property type="protein sequence ID" value="TDL23806.1"/>
    <property type="molecule type" value="Genomic_DNA"/>
</dbReference>
<feature type="compositionally biased region" description="Pro residues" evidence="1">
    <location>
        <begin position="191"/>
        <end position="200"/>
    </location>
</feature>
<proteinExistence type="predicted"/>
<name>A0A4Y7Q8Z2_9AGAM</name>
<evidence type="ECO:0000256" key="1">
    <source>
        <dbReference type="SAM" id="MobiDB-lite"/>
    </source>
</evidence>
<sequence length="521" mass="57262">MSLDQNLFTLNVVPKQSDPNIVDLVDPAGNAHYRKERVAGPTYTIHVYDPLSESLLATATAPSATSKAKTVELHNPSVPVELKFTGTISFRWSFKWEDHDFEWRKEECYMLRKPDPPVLVAITKDPPGKIKPRTVQILDYNLNRFDINDRKGLEIVLLTSLLSFSDASDTYHASSGDSSLPTPIRRKSEPDTPPPPPPKPVKTGLERIAQLQEGEVNEITVYDEGEFNDYAQLCVNLLQNDDMLFVKIMSSSPETVPKVLQVAHEAKRMRHKSGEDEELHQYVLYDTNTPNLPTPGPGPGKKGPRVINLDDGAETKGKGKEMDKYKPPSSISVHLSKIPMPELQPKVNHGSKTNYKQKDAKADKGDKQKAGKSKAEKSKGGVGRRSSFSGAVNSSQRPPSPPKGANAPKPPEVKKLSKPTHSRVQSSHVGSHQTHPNQPSPSPAQLNNPSVYAAPPPALPPHPAGWQNPQQPPYPIPYATRPPGPPYGTHLAPPPPPIITAAPRPITPSIVTDFLDRLKTW</sequence>
<organism evidence="2 3">
    <name type="scientific">Rickenella mellea</name>
    <dbReference type="NCBI Taxonomy" id="50990"/>
    <lineage>
        <taxon>Eukaryota</taxon>
        <taxon>Fungi</taxon>
        <taxon>Dikarya</taxon>
        <taxon>Basidiomycota</taxon>
        <taxon>Agaricomycotina</taxon>
        <taxon>Agaricomycetes</taxon>
        <taxon>Hymenochaetales</taxon>
        <taxon>Rickenellaceae</taxon>
        <taxon>Rickenella</taxon>
    </lineage>
</organism>
<gene>
    <name evidence="2" type="ORF">BD410DRAFT_151248</name>
</gene>
<evidence type="ECO:0000313" key="3">
    <source>
        <dbReference type="Proteomes" id="UP000294933"/>
    </source>
</evidence>
<feature type="compositionally biased region" description="Pro residues" evidence="1">
    <location>
        <begin position="470"/>
        <end position="498"/>
    </location>
</feature>
<feature type="compositionally biased region" description="Polar residues" evidence="1">
    <location>
        <begin position="171"/>
        <end position="181"/>
    </location>
</feature>
<feature type="compositionally biased region" description="Basic and acidic residues" evidence="1">
    <location>
        <begin position="356"/>
        <end position="379"/>
    </location>
</feature>
<dbReference type="VEuPathDB" id="FungiDB:BD410DRAFT_151248"/>
<feature type="compositionally biased region" description="Polar residues" evidence="1">
    <location>
        <begin position="422"/>
        <end position="450"/>
    </location>
</feature>
<dbReference type="STRING" id="50990.A0A4Y7Q8Z2"/>
<reference evidence="2 3" key="1">
    <citation type="submission" date="2018-06" db="EMBL/GenBank/DDBJ databases">
        <title>A transcriptomic atlas of mushroom development highlights an independent origin of complex multicellularity.</title>
        <authorList>
            <consortium name="DOE Joint Genome Institute"/>
            <person name="Krizsan K."/>
            <person name="Almasi E."/>
            <person name="Merenyi Z."/>
            <person name="Sahu N."/>
            <person name="Viragh M."/>
            <person name="Koszo T."/>
            <person name="Mondo S."/>
            <person name="Kiss B."/>
            <person name="Balint B."/>
            <person name="Kues U."/>
            <person name="Barry K."/>
            <person name="Hegedus J.C."/>
            <person name="Henrissat B."/>
            <person name="Johnson J."/>
            <person name="Lipzen A."/>
            <person name="Ohm R."/>
            <person name="Nagy I."/>
            <person name="Pangilinan J."/>
            <person name="Yan J."/>
            <person name="Xiong Y."/>
            <person name="Grigoriev I.V."/>
            <person name="Hibbett D.S."/>
            <person name="Nagy L.G."/>
        </authorList>
    </citation>
    <scope>NUCLEOTIDE SEQUENCE [LARGE SCALE GENOMIC DNA]</scope>
    <source>
        <strain evidence="2 3">SZMC22713</strain>
    </source>
</reference>
<evidence type="ECO:0000313" key="2">
    <source>
        <dbReference type="EMBL" id="TDL23806.1"/>
    </source>
</evidence>
<feature type="compositionally biased region" description="Basic and acidic residues" evidence="1">
    <location>
        <begin position="313"/>
        <end position="326"/>
    </location>
</feature>
<dbReference type="OrthoDB" id="3357341at2759"/>
<dbReference type="Proteomes" id="UP000294933">
    <property type="component" value="Unassembled WGS sequence"/>
</dbReference>
<feature type="compositionally biased region" description="Polar residues" evidence="1">
    <location>
        <begin position="386"/>
        <end position="397"/>
    </location>
</feature>
<protein>
    <submittedName>
        <fullName evidence="2">Uncharacterized protein</fullName>
    </submittedName>
</protein>